<dbReference type="InterPro" id="IPR029058">
    <property type="entry name" value="AB_hydrolase_fold"/>
</dbReference>
<dbReference type="GO" id="GO:0016787">
    <property type="term" value="F:hydrolase activity"/>
    <property type="evidence" value="ECO:0007669"/>
    <property type="project" value="UniProtKB-KW"/>
</dbReference>
<reference evidence="3" key="1">
    <citation type="journal article" date="2023" name="Mol. Phylogenet. Evol.">
        <title>Genome-scale phylogeny and comparative genomics of the fungal order Sordariales.</title>
        <authorList>
            <person name="Hensen N."/>
            <person name="Bonometti L."/>
            <person name="Westerberg I."/>
            <person name="Brannstrom I.O."/>
            <person name="Guillou S."/>
            <person name="Cros-Aarteil S."/>
            <person name="Calhoun S."/>
            <person name="Haridas S."/>
            <person name="Kuo A."/>
            <person name="Mondo S."/>
            <person name="Pangilinan J."/>
            <person name="Riley R."/>
            <person name="LaButti K."/>
            <person name="Andreopoulos B."/>
            <person name="Lipzen A."/>
            <person name="Chen C."/>
            <person name="Yan M."/>
            <person name="Daum C."/>
            <person name="Ng V."/>
            <person name="Clum A."/>
            <person name="Steindorff A."/>
            <person name="Ohm R.A."/>
            <person name="Martin F."/>
            <person name="Silar P."/>
            <person name="Natvig D.O."/>
            <person name="Lalanne C."/>
            <person name="Gautier V."/>
            <person name="Ament-Velasquez S.L."/>
            <person name="Kruys A."/>
            <person name="Hutchinson M.I."/>
            <person name="Powell A.J."/>
            <person name="Barry K."/>
            <person name="Miller A.N."/>
            <person name="Grigoriev I.V."/>
            <person name="Debuchy R."/>
            <person name="Gladieux P."/>
            <person name="Hiltunen Thoren M."/>
            <person name="Johannesson H."/>
        </authorList>
    </citation>
    <scope>NUCLEOTIDE SEQUENCE</scope>
    <source>
        <strain evidence="3">CBS 958.72</strain>
    </source>
</reference>
<keyword evidence="3" id="KW-0378">Hydrolase</keyword>
<proteinExistence type="predicted"/>
<evidence type="ECO:0000313" key="5">
    <source>
        <dbReference type="Proteomes" id="UP001287356"/>
    </source>
</evidence>
<dbReference type="EMBL" id="JAULSN010000021">
    <property type="protein sequence ID" value="KAK3358291.1"/>
    <property type="molecule type" value="Genomic_DNA"/>
</dbReference>
<sequence length="363" mass="38827">MRDGFSLRVPAWSIWALPAWQALPTQKTCNSYNIPVIVTSTNLVFGLPHFQTDFDVADFVDTITSRNVTTASSVIAPGVQVKSTVLIATHGLGFEKTYWDPQLNKTMYSFTDWAIGQGYSIFSYDRLGVGASSRVSGYVAQLSNQVAILAELTKLVKAGQFVGGTGKPPAVVLLGHSFGSIISITALANDLSIADGIVLTGALQLEQYVFERAGIRRGGAIRIASIQSPAKWRQLDTGYLTNADVLTNVATFFKAPDYDPAVAQFAENTKTPLTVTELLAASGITDPPAAFTGPTIIMSGQFDFIFCMSDCDDLLENPGEGVFSHAKSFKAVSFPGAGHGLSLHLNAAESFKNTTDFLASNGF</sequence>
<dbReference type="Proteomes" id="UP001287356">
    <property type="component" value="Unassembled WGS sequence"/>
</dbReference>
<keyword evidence="1" id="KW-0732">Signal</keyword>
<evidence type="ECO:0000313" key="3">
    <source>
        <dbReference type="EMBL" id="KAK3358291.1"/>
    </source>
</evidence>
<feature type="chain" id="PRO_5042442746" evidence="1">
    <location>
        <begin position="23"/>
        <end position="363"/>
    </location>
</feature>
<comment type="caution">
    <text evidence="3">The sequence shown here is derived from an EMBL/GenBank/DDBJ whole genome shotgun (WGS) entry which is preliminary data.</text>
</comment>
<evidence type="ECO:0000259" key="2">
    <source>
        <dbReference type="Pfam" id="PF12697"/>
    </source>
</evidence>
<dbReference type="Pfam" id="PF12697">
    <property type="entry name" value="Abhydrolase_6"/>
    <property type="match status" value="1"/>
</dbReference>
<evidence type="ECO:0000256" key="1">
    <source>
        <dbReference type="SAM" id="SignalP"/>
    </source>
</evidence>
<organism evidence="3 5">
    <name type="scientific">Lasiosphaeria ovina</name>
    <dbReference type="NCBI Taxonomy" id="92902"/>
    <lineage>
        <taxon>Eukaryota</taxon>
        <taxon>Fungi</taxon>
        <taxon>Dikarya</taxon>
        <taxon>Ascomycota</taxon>
        <taxon>Pezizomycotina</taxon>
        <taxon>Sordariomycetes</taxon>
        <taxon>Sordariomycetidae</taxon>
        <taxon>Sordariales</taxon>
        <taxon>Lasiosphaeriaceae</taxon>
        <taxon>Lasiosphaeria</taxon>
    </lineage>
</organism>
<accession>A0AAE0MXU8</accession>
<evidence type="ECO:0000313" key="4">
    <source>
        <dbReference type="EMBL" id="KAK3361168.1"/>
    </source>
</evidence>
<reference evidence="3" key="2">
    <citation type="submission" date="2023-06" db="EMBL/GenBank/DDBJ databases">
        <authorList>
            <consortium name="Lawrence Berkeley National Laboratory"/>
            <person name="Haridas S."/>
            <person name="Hensen N."/>
            <person name="Bonometti L."/>
            <person name="Westerberg I."/>
            <person name="Brannstrom I.O."/>
            <person name="Guillou S."/>
            <person name="Cros-Aarteil S."/>
            <person name="Calhoun S."/>
            <person name="Kuo A."/>
            <person name="Mondo S."/>
            <person name="Pangilinan J."/>
            <person name="Riley R."/>
            <person name="Labutti K."/>
            <person name="Andreopoulos B."/>
            <person name="Lipzen A."/>
            <person name="Chen C."/>
            <person name="Yanf M."/>
            <person name="Daum C."/>
            <person name="Ng V."/>
            <person name="Clum A."/>
            <person name="Steindorff A."/>
            <person name="Ohm R."/>
            <person name="Martin F."/>
            <person name="Silar P."/>
            <person name="Natvig D."/>
            <person name="Lalanne C."/>
            <person name="Gautier V."/>
            <person name="Ament-Velasquez S.L."/>
            <person name="Kruys A."/>
            <person name="Hutchinson M.I."/>
            <person name="Powell A.J."/>
            <person name="Barry K."/>
            <person name="Miller A.N."/>
            <person name="Grigoriev I.V."/>
            <person name="Debuchy R."/>
            <person name="Gladieux P."/>
            <person name="Thoren M.H."/>
            <person name="Johannesson H."/>
        </authorList>
    </citation>
    <scope>NUCLEOTIDE SEQUENCE</scope>
    <source>
        <strain evidence="3">CBS 958.72</strain>
    </source>
</reference>
<feature type="domain" description="AB hydrolase-1" evidence="2">
    <location>
        <begin position="89"/>
        <end position="348"/>
    </location>
</feature>
<dbReference type="Gene3D" id="3.40.50.1820">
    <property type="entry name" value="alpha/beta hydrolase"/>
    <property type="match status" value="1"/>
</dbReference>
<keyword evidence="5" id="KW-1185">Reference proteome</keyword>
<name>A0AAE0MXU8_9PEZI</name>
<dbReference type="AlphaFoldDB" id="A0AAE0MXU8"/>
<protein>
    <submittedName>
        <fullName evidence="3">Alpha/Beta hydrolase protein</fullName>
    </submittedName>
</protein>
<gene>
    <name evidence="4" type="ORF">B0T24DRAFT_660495</name>
    <name evidence="3" type="ORF">B0T24DRAFT_660817</name>
</gene>
<feature type="signal peptide" evidence="1">
    <location>
        <begin position="1"/>
        <end position="22"/>
    </location>
</feature>
<dbReference type="EMBL" id="JAULSN010000012">
    <property type="protein sequence ID" value="KAK3361168.1"/>
    <property type="molecule type" value="Genomic_DNA"/>
</dbReference>
<dbReference type="SUPFAM" id="SSF53474">
    <property type="entry name" value="alpha/beta-Hydrolases"/>
    <property type="match status" value="1"/>
</dbReference>
<dbReference type="InterPro" id="IPR000073">
    <property type="entry name" value="AB_hydrolase_1"/>
</dbReference>